<feature type="compositionally biased region" description="Basic and acidic residues" evidence="1">
    <location>
        <begin position="279"/>
        <end position="290"/>
    </location>
</feature>
<evidence type="ECO:0000313" key="2">
    <source>
        <dbReference type="EMBL" id="QPC61780.1"/>
    </source>
</evidence>
<dbReference type="AlphaFoldDB" id="A0A7S8HUX5"/>
<gene>
    <name evidence="2" type="ORF">HYE67_004011</name>
</gene>
<feature type="compositionally biased region" description="Acidic residues" evidence="1">
    <location>
        <begin position="592"/>
        <end position="602"/>
    </location>
</feature>
<feature type="compositionally biased region" description="Basic and acidic residues" evidence="1">
    <location>
        <begin position="497"/>
        <end position="521"/>
    </location>
</feature>
<feature type="compositionally biased region" description="Basic residues" evidence="1">
    <location>
        <begin position="752"/>
        <end position="777"/>
    </location>
</feature>
<dbReference type="Proteomes" id="UP000663297">
    <property type="component" value="Chromosome 2"/>
</dbReference>
<name>A0A7S8HUX5_FUSCU</name>
<organism evidence="2 3">
    <name type="scientific">Fusarium culmorum</name>
    <dbReference type="NCBI Taxonomy" id="5516"/>
    <lineage>
        <taxon>Eukaryota</taxon>
        <taxon>Fungi</taxon>
        <taxon>Dikarya</taxon>
        <taxon>Ascomycota</taxon>
        <taxon>Pezizomycotina</taxon>
        <taxon>Sordariomycetes</taxon>
        <taxon>Hypocreomycetidae</taxon>
        <taxon>Hypocreales</taxon>
        <taxon>Nectriaceae</taxon>
        <taxon>Fusarium</taxon>
    </lineage>
</organism>
<feature type="region of interest" description="Disordered" evidence="1">
    <location>
        <begin position="366"/>
        <end position="441"/>
    </location>
</feature>
<evidence type="ECO:0000256" key="1">
    <source>
        <dbReference type="SAM" id="MobiDB-lite"/>
    </source>
</evidence>
<feature type="region of interest" description="Disordered" evidence="1">
    <location>
        <begin position="745"/>
        <end position="865"/>
    </location>
</feature>
<feature type="compositionally biased region" description="Polar residues" evidence="1">
    <location>
        <begin position="70"/>
        <end position="102"/>
    </location>
</feature>
<feature type="compositionally biased region" description="Polar residues" evidence="1">
    <location>
        <begin position="523"/>
        <end position="543"/>
    </location>
</feature>
<feature type="region of interest" description="Disordered" evidence="1">
    <location>
        <begin position="463"/>
        <end position="612"/>
    </location>
</feature>
<accession>A0A7S8HUX5</accession>
<feature type="compositionally biased region" description="Basic residues" evidence="1">
    <location>
        <begin position="1"/>
        <end position="11"/>
    </location>
</feature>
<feature type="compositionally biased region" description="Basic and acidic residues" evidence="1">
    <location>
        <begin position="837"/>
        <end position="849"/>
    </location>
</feature>
<protein>
    <submittedName>
        <fullName evidence="2">Uncharacterized protein</fullName>
    </submittedName>
</protein>
<feature type="compositionally biased region" description="Acidic residues" evidence="1">
    <location>
        <begin position="826"/>
        <end position="836"/>
    </location>
</feature>
<feature type="compositionally biased region" description="Polar residues" evidence="1">
    <location>
        <begin position="319"/>
        <end position="329"/>
    </location>
</feature>
<feature type="compositionally biased region" description="Polar residues" evidence="1">
    <location>
        <begin position="28"/>
        <end position="42"/>
    </location>
</feature>
<feature type="region of interest" description="Disordered" evidence="1">
    <location>
        <begin position="1"/>
        <end position="338"/>
    </location>
</feature>
<evidence type="ECO:0000313" key="3">
    <source>
        <dbReference type="Proteomes" id="UP000663297"/>
    </source>
</evidence>
<reference evidence="2" key="1">
    <citation type="submission" date="2020-11" db="EMBL/GenBank/DDBJ databases">
        <title>The chromosome-scale genome resource for two endophytic Fusarium species: F. culmorum and F. pseudograminearum.</title>
        <authorList>
            <person name="Yuan Z."/>
        </authorList>
    </citation>
    <scope>NUCLEOTIDE SEQUENCE</scope>
    <source>
        <strain evidence="2">Class2-1B</strain>
    </source>
</reference>
<feature type="compositionally biased region" description="Basic residues" evidence="1">
    <location>
        <begin position="554"/>
        <end position="565"/>
    </location>
</feature>
<proteinExistence type="predicted"/>
<feature type="compositionally biased region" description="Basic and acidic residues" evidence="1">
    <location>
        <begin position="374"/>
        <end position="392"/>
    </location>
</feature>
<dbReference type="EMBL" id="CP064748">
    <property type="protein sequence ID" value="QPC61780.1"/>
    <property type="molecule type" value="Genomic_DNA"/>
</dbReference>
<feature type="compositionally biased region" description="Basic and acidic residues" evidence="1">
    <location>
        <begin position="48"/>
        <end position="64"/>
    </location>
</feature>
<feature type="compositionally biased region" description="Polar residues" evidence="1">
    <location>
        <begin position="261"/>
        <end position="278"/>
    </location>
</feature>
<sequence>MPPKQPRKRKPVASQTSSQRRHRAASAIPSTLISQPMSSSQVAKKRRVSDGNERIAETPQENKRRAMGSKGQQTPERTTQLAQATSPSTPFEVSSAESSDSDCQIKKVLPSPKRKLVAASPRGRPAKRARMERSITPSPADESDCVIEKVLPSPKRRQVEQKKRNIKRRRVGDCSDSPVCIESDVDSGAEDVNSLPEPTQTQTPEELREHSPSIVDALLAWLDGPQSGGAASEAAQPTSPPAIASTPPNTPFSTAPEHPIQESSSTKTPSREGQIQEAQTERAQVEKAQVEEASTSPASDLENIAPSSTYKLQPVYSGENLQESHTPGTPTHFRPHHRDSLVGLKSILKRSSEKPLREINPEVDISFPDISPLSRDERDVSSPTERIQDSKHQAKIIQDETTSTPPPPVSFPRRLTLADLRSKDWKSSQPKNIYRPLTPLPKPTQWLRQRKELEPLTSIIDETVTEDAASDQGTPSKPPTERVNRTTQKLIKAEPQSSDKDDSGDERSCRVEEWLKSEIIKQETPSKLPTQPVMRQTQKSVTPKEQCATDVRITKTKRHKLKKQLKQSTERQFARSTPLSRKTRRPNRVSDQDDTDTEESEGECQKRLEEEQLVPVPNRNWTKPSFPNQEIMPQVIRDGVSEHAIKPTVATFEKKSAAGHGFTFEDNDSNQKYNWDVDWSASPSLGKRETRAVASELKHRGIKTERQYSNFWYNLTMKLSSIAGSPVPLFTAKKKALESFVEEAMRNADDRRKRKARKNAAKNKPHKREKKKHKTKDRRQGVEEAFLDPSDTDKEKCQKKSKKLPQGVDAFLIPGDTDEEGKSSSEESDSDYDGEDLMAKVRADIDRQRRMSGGGTSCGYRKGDL</sequence>
<feature type="compositionally biased region" description="Low complexity" evidence="1">
    <location>
        <begin position="234"/>
        <end position="247"/>
    </location>
</feature>